<dbReference type="Gene3D" id="3.40.50.300">
    <property type="entry name" value="P-loop containing nucleotide triphosphate hydrolases"/>
    <property type="match status" value="1"/>
</dbReference>
<evidence type="ECO:0000256" key="7">
    <source>
        <dbReference type="ARBA" id="ARBA00037868"/>
    </source>
</evidence>
<dbReference type="GO" id="GO:0003924">
    <property type="term" value="F:GTPase activity"/>
    <property type="evidence" value="ECO:0007669"/>
    <property type="project" value="InterPro"/>
</dbReference>
<name>A0A6J2WDP5_CHACN</name>
<reference evidence="8" key="1">
    <citation type="submission" date="2024-06" db="UniProtKB">
        <authorList>
            <consortium name="RefSeq"/>
        </authorList>
    </citation>
    <scope>NUCLEOTIDE SEQUENCE [LARGE SCALE GENOMIC DNA]</scope>
</reference>
<gene>
    <name evidence="9" type="primary">LOC115823706</name>
</gene>
<evidence type="ECO:0000256" key="3">
    <source>
        <dbReference type="ARBA" id="ARBA00023134"/>
    </source>
</evidence>
<dbReference type="PRINTS" id="PR00449">
    <property type="entry name" value="RASTRNSFRMNG"/>
</dbReference>
<dbReference type="Proteomes" id="UP000504632">
    <property type="component" value="Chromosome 11"/>
</dbReference>
<dbReference type="CDD" id="cd04115">
    <property type="entry name" value="Rab33B_Rab33A"/>
    <property type="match status" value="1"/>
</dbReference>
<dbReference type="SUPFAM" id="SSF52540">
    <property type="entry name" value="P-loop containing nucleoside triphosphate hydrolases"/>
    <property type="match status" value="1"/>
</dbReference>
<comment type="similarity">
    <text evidence="1">Belongs to the small GTPase superfamily. Rab family.</text>
</comment>
<dbReference type="InterPro" id="IPR001806">
    <property type="entry name" value="Small_GTPase"/>
</dbReference>
<dbReference type="GeneID" id="115823706"/>
<evidence type="ECO:0000256" key="6">
    <source>
        <dbReference type="ARBA" id="ARBA00023289"/>
    </source>
</evidence>
<dbReference type="GO" id="GO:0012505">
    <property type="term" value="C:endomembrane system"/>
    <property type="evidence" value="ECO:0007669"/>
    <property type="project" value="UniProtKB-SubCell"/>
</dbReference>
<dbReference type="SMART" id="SM00176">
    <property type="entry name" value="RAN"/>
    <property type="match status" value="1"/>
</dbReference>
<dbReference type="SMART" id="SM00173">
    <property type="entry name" value="RAS"/>
    <property type="match status" value="1"/>
</dbReference>
<comment type="subcellular location">
    <subcellularLocation>
        <location evidence="7">Endomembrane system</location>
        <topology evidence="7">Lipid-anchor</topology>
    </subcellularLocation>
</comment>
<evidence type="ECO:0000256" key="5">
    <source>
        <dbReference type="ARBA" id="ARBA00023288"/>
    </source>
</evidence>
<dbReference type="PANTHER" id="PTHR47978">
    <property type="match status" value="1"/>
</dbReference>
<keyword evidence="8" id="KW-1185">Reference proteome</keyword>
<protein>
    <submittedName>
        <fullName evidence="9">Ras-related protein Rab-33B-like</fullName>
    </submittedName>
</protein>
<dbReference type="FunFam" id="3.40.50.300:FF:002685">
    <property type="entry name" value="RAB33A, member RAS oncogene family"/>
    <property type="match status" value="1"/>
</dbReference>
<dbReference type="InParanoid" id="A0A6J2WDP5"/>
<dbReference type="AlphaFoldDB" id="A0A6J2WDP5"/>
<dbReference type="PROSITE" id="PS51417">
    <property type="entry name" value="ARF"/>
    <property type="match status" value="1"/>
</dbReference>
<dbReference type="GO" id="GO:0032482">
    <property type="term" value="P:Rab protein signal transduction"/>
    <property type="evidence" value="ECO:0007669"/>
    <property type="project" value="InterPro"/>
</dbReference>
<organism evidence="8 9">
    <name type="scientific">Chanos chanos</name>
    <name type="common">Milkfish</name>
    <name type="synonym">Mugil chanos</name>
    <dbReference type="NCBI Taxonomy" id="29144"/>
    <lineage>
        <taxon>Eukaryota</taxon>
        <taxon>Metazoa</taxon>
        <taxon>Chordata</taxon>
        <taxon>Craniata</taxon>
        <taxon>Vertebrata</taxon>
        <taxon>Euteleostomi</taxon>
        <taxon>Actinopterygii</taxon>
        <taxon>Neopterygii</taxon>
        <taxon>Teleostei</taxon>
        <taxon>Ostariophysi</taxon>
        <taxon>Gonorynchiformes</taxon>
        <taxon>Chanidae</taxon>
        <taxon>Chanos</taxon>
    </lineage>
</organism>
<keyword evidence="5" id="KW-0449">Lipoprotein</keyword>
<dbReference type="Pfam" id="PF00071">
    <property type="entry name" value="Ras"/>
    <property type="match status" value="1"/>
</dbReference>
<reference evidence="9" key="2">
    <citation type="submission" date="2025-08" db="UniProtKB">
        <authorList>
            <consortium name="RefSeq"/>
        </authorList>
    </citation>
    <scope>IDENTIFICATION</scope>
</reference>
<dbReference type="PROSITE" id="PS51419">
    <property type="entry name" value="RAB"/>
    <property type="match status" value="1"/>
</dbReference>
<dbReference type="PROSITE" id="PS51421">
    <property type="entry name" value="RAS"/>
    <property type="match status" value="1"/>
</dbReference>
<dbReference type="NCBIfam" id="TIGR00231">
    <property type="entry name" value="small_GTP"/>
    <property type="match status" value="1"/>
</dbReference>
<dbReference type="InterPro" id="IPR041822">
    <property type="entry name" value="Rab33A/B"/>
</dbReference>
<dbReference type="SMART" id="SM00174">
    <property type="entry name" value="RHO"/>
    <property type="match status" value="1"/>
</dbReference>
<keyword evidence="3" id="KW-0342">GTP-binding</keyword>
<evidence type="ECO:0000313" key="9">
    <source>
        <dbReference type="RefSeq" id="XP_030643595.1"/>
    </source>
</evidence>
<keyword evidence="6" id="KW-0636">Prenylation</keyword>
<evidence type="ECO:0000256" key="1">
    <source>
        <dbReference type="ARBA" id="ARBA00006270"/>
    </source>
</evidence>
<keyword evidence="4" id="KW-0472">Membrane</keyword>
<dbReference type="PROSITE" id="PS51420">
    <property type="entry name" value="RHO"/>
    <property type="match status" value="1"/>
</dbReference>
<keyword evidence="2" id="KW-0547">Nucleotide-binding</keyword>
<evidence type="ECO:0000256" key="4">
    <source>
        <dbReference type="ARBA" id="ARBA00023136"/>
    </source>
</evidence>
<dbReference type="SMART" id="SM00175">
    <property type="entry name" value="RAB"/>
    <property type="match status" value="1"/>
</dbReference>
<dbReference type="RefSeq" id="XP_030643595.1">
    <property type="nucleotide sequence ID" value="XM_030787735.1"/>
</dbReference>
<dbReference type="InterPro" id="IPR027417">
    <property type="entry name" value="P-loop_NTPase"/>
</dbReference>
<accession>A0A6J2WDP5</accession>
<dbReference type="InterPro" id="IPR005225">
    <property type="entry name" value="Small_GTP-bd"/>
</dbReference>
<evidence type="ECO:0000256" key="2">
    <source>
        <dbReference type="ARBA" id="ARBA00022741"/>
    </source>
</evidence>
<dbReference type="OrthoDB" id="10006973at2759"/>
<dbReference type="GO" id="GO:0005525">
    <property type="term" value="F:GTP binding"/>
    <property type="evidence" value="ECO:0007669"/>
    <property type="project" value="UniProtKB-KW"/>
</dbReference>
<proteinExistence type="inferred from homology"/>
<sequence>MESSLEFSASPHCKPVPPLRSRTFKVIVIGNSGVGKTCLAYRFSTGRFPDKTEATIGVDFRERLIDVEGEKIKMQLWDTAGQERFRKSMVQHYYRNVHAIVLVYDVTNEASFQSLPVWMEECRQNLLGYDIPRILVGNKSDLVSTARVAVSAEQARRFADAHDMQFYQTSAKGHHGDQVEAVFMMLAHRLKRQRPLGGACFPMKAATTSSFKIPQKNKPEKEKWSCTC</sequence>
<evidence type="ECO:0000313" key="8">
    <source>
        <dbReference type="Proteomes" id="UP000504632"/>
    </source>
</evidence>